<dbReference type="Gene3D" id="1.10.3080.10">
    <property type="entry name" value="Clc chloride channel"/>
    <property type="match status" value="1"/>
</dbReference>
<evidence type="ECO:0000256" key="1">
    <source>
        <dbReference type="ARBA" id="ARBA00004141"/>
    </source>
</evidence>
<evidence type="ECO:0000256" key="8">
    <source>
        <dbReference type="ARBA" id="ARBA00023214"/>
    </source>
</evidence>
<feature type="region of interest" description="Disordered" evidence="9">
    <location>
        <begin position="892"/>
        <end position="932"/>
    </location>
</feature>
<feature type="transmembrane region" description="Helical" evidence="10">
    <location>
        <begin position="401"/>
        <end position="419"/>
    </location>
</feature>
<dbReference type="GO" id="GO:0005247">
    <property type="term" value="F:voltage-gated chloride channel activity"/>
    <property type="evidence" value="ECO:0007669"/>
    <property type="project" value="TreeGrafter"/>
</dbReference>
<dbReference type="SUPFAM" id="SSF54631">
    <property type="entry name" value="CBS-domain pair"/>
    <property type="match status" value="1"/>
</dbReference>
<feature type="compositionally biased region" description="Low complexity" evidence="9">
    <location>
        <begin position="892"/>
        <end position="903"/>
    </location>
</feature>
<keyword evidence="7 10" id="KW-0472">Membrane</keyword>
<dbReference type="GO" id="GO:0016020">
    <property type="term" value="C:membrane"/>
    <property type="evidence" value="ECO:0007669"/>
    <property type="project" value="UniProtKB-SubCell"/>
</dbReference>
<evidence type="ECO:0008006" key="13">
    <source>
        <dbReference type="Google" id="ProtNLM"/>
    </source>
</evidence>
<keyword evidence="5 10" id="KW-1133">Transmembrane helix</keyword>
<sequence>MSEQNEASRGQDPRAPGSVGFAPPPSNGRSSGSGGGGDIRNTLDSWGDYAETNKSLSSRGELPPTGNSPNKEGEDGGNAFLRFRSDLEKTSKRISQKRLDALHQDAALSQAEKYGTDFGVDDANGAAAPKIRRSRTEAANSASEAGVNHKLIAGGQGQPVPGRSTRRKSLVKQDATLEYFRDRRPNKHSGYRRAVTNVQNVFVMRWKTVFLLWLVGASTGCVHTMVVNLEKVILLAKKDFVQTVRDEHGLGVGFAVWWIFTAAIMLVSLGLTLNISPVAAGSGIPQMKTQLTGATIKGYLSFRTLMAKICGLICSVGAGMYIGQEGPFVHIASALANCFIYMKGLGEPFKRIRENKPVKLAILEAACAVGVSSTFRSPIGGVLFAIEVTSTYYMVANYWKGFLAAFSASLMSHVIEMIVTRESTFEFDPIFRIDYNTTVYTSLDDIYKTTSYETWEIPLFIILGLFMGYCGSFMVRLNAKLSRFKSRIMTQQKLATKEIVWTLMAATITSFCYLFGNFATESYHDNILAMINPGSLDTNKWTVPQFIQDWGWGDQGVIFPLCLFFLSNLILVSLSLTVAVPCGCFVPLFAGGAAFGRITGEVVQWLFPDATSVPGGYALVGAAALTAGGTRTVSVAVIAVELTGELEYILPLFLGVFASCIMGSRYSPSIYDSILKARNLPFLPNVTLKPNAVVSDIMSKHVPHLEKQCSTLDMVQVLRQKFEHDIPLVESKATMLLHGTISRQEIEEVVRQFYAEHSLPNVDGDIYMQTTSDNADALSPIPRQKLSTVERERKKDLLNRSHDLLHHREIHVQAAPFILQAQTPAEDVHIIFTMLKCNGVFVTSYGMLVGVMNKADLFAANVDTEDATMDIYTSMRTSPKKGASKKNLFGSIFSSSGSERSSGAVKMKLENAVEGGGGLEEGGEGRNGSRKV</sequence>
<keyword evidence="12" id="KW-1185">Reference proteome</keyword>
<feature type="region of interest" description="Disordered" evidence="9">
    <location>
        <begin position="132"/>
        <end position="167"/>
    </location>
</feature>
<dbReference type="InterPro" id="IPR014743">
    <property type="entry name" value="Cl-channel_core"/>
</dbReference>
<feature type="transmembrane region" description="Helical" evidence="10">
    <location>
        <begin position="328"/>
        <end position="346"/>
    </location>
</feature>
<feature type="transmembrane region" description="Helical" evidence="10">
    <location>
        <begin position="209"/>
        <end position="229"/>
    </location>
</feature>
<reference evidence="12" key="1">
    <citation type="journal article" date="2023" name="Commun. Biol.">
        <title>Genome analysis of Parmales, the sister group of diatoms, reveals the evolutionary specialization of diatoms from phago-mixotrophs to photoautotrophs.</title>
        <authorList>
            <person name="Ban H."/>
            <person name="Sato S."/>
            <person name="Yoshikawa S."/>
            <person name="Yamada K."/>
            <person name="Nakamura Y."/>
            <person name="Ichinomiya M."/>
            <person name="Sato N."/>
            <person name="Blanc-Mathieu R."/>
            <person name="Endo H."/>
            <person name="Kuwata A."/>
            <person name="Ogata H."/>
        </authorList>
    </citation>
    <scope>NUCLEOTIDE SEQUENCE [LARGE SCALE GENOMIC DNA]</scope>
    <source>
        <strain evidence="12">NIES 3699</strain>
    </source>
</reference>
<evidence type="ECO:0000256" key="5">
    <source>
        <dbReference type="ARBA" id="ARBA00022989"/>
    </source>
</evidence>
<dbReference type="EMBL" id="BRXX01000117">
    <property type="protein sequence ID" value="GMH91590.1"/>
    <property type="molecule type" value="Genomic_DNA"/>
</dbReference>
<dbReference type="InterPro" id="IPR050970">
    <property type="entry name" value="Cl_channel_volt-gated"/>
</dbReference>
<evidence type="ECO:0000313" key="12">
    <source>
        <dbReference type="Proteomes" id="UP001165160"/>
    </source>
</evidence>
<evidence type="ECO:0000256" key="10">
    <source>
        <dbReference type="SAM" id="Phobius"/>
    </source>
</evidence>
<evidence type="ECO:0000313" key="11">
    <source>
        <dbReference type="EMBL" id="GMH91590.1"/>
    </source>
</evidence>
<evidence type="ECO:0000256" key="9">
    <source>
        <dbReference type="SAM" id="MobiDB-lite"/>
    </source>
</evidence>
<gene>
    <name evidence="11" type="ORF">TrVE_jg5540</name>
</gene>
<proteinExistence type="predicted"/>
<organism evidence="11 12">
    <name type="scientific">Triparma verrucosa</name>
    <dbReference type="NCBI Taxonomy" id="1606542"/>
    <lineage>
        <taxon>Eukaryota</taxon>
        <taxon>Sar</taxon>
        <taxon>Stramenopiles</taxon>
        <taxon>Ochrophyta</taxon>
        <taxon>Bolidophyceae</taxon>
        <taxon>Parmales</taxon>
        <taxon>Triparmaceae</taxon>
        <taxon>Triparma</taxon>
    </lineage>
</organism>
<evidence type="ECO:0000256" key="4">
    <source>
        <dbReference type="ARBA" id="ARBA00022737"/>
    </source>
</evidence>
<evidence type="ECO:0000256" key="3">
    <source>
        <dbReference type="ARBA" id="ARBA00022692"/>
    </source>
</evidence>
<dbReference type="InterPro" id="IPR001807">
    <property type="entry name" value="ClC"/>
</dbReference>
<dbReference type="Proteomes" id="UP001165160">
    <property type="component" value="Unassembled WGS sequence"/>
</dbReference>
<feature type="region of interest" description="Disordered" evidence="9">
    <location>
        <begin position="1"/>
        <end position="78"/>
    </location>
</feature>
<dbReference type="InterPro" id="IPR046342">
    <property type="entry name" value="CBS_dom_sf"/>
</dbReference>
<dbReference type="AlphaFoldDB" id="A0A9W7BPB7"/>
<accession>A0A9W7BPB7</accession>
<dbReference type="PANTHER" id="PTHR45720:SF10">
    <property type="entry name" value="CHLORIDE CHANNEL PROTEIN 2"/>
    <property type="match status" value="1"/>
</dbReference>
<keyword evidence="8" id="KW-0868">Chloride</keyword>
<feature type="transmembrane region" description="Helical" evidence="10">
    <location>
        <begin position="255"/>
        <end position="279"/>
    </location>
</feature>
<keyword evidence="6" id="KW-0406">Ion transport</keyword>
<evidence type="ECO:0000256" key="7">
    <source>
        <dbReference type="ARBA" id="ARBA00023136"/>
    </source>
</evidence>
<dbReference type="Pfam" id="PF00654">
    <property type="entry name" value="Voltage_CLC"/>
    <property type="match status" value="1"/>
</dbReference>
<dbReference type="PANTHER" id="PTHR45720">
    <property type="entry name" value="CHLORIDE CHANNEL PROTEIN 2"/>
    <property type="match status" value="1"/>
</dbReference>
<feature type="transmembrane region" description="Helical" evidence="10">
    <location>
        <begin position="457"/>
        <end position="479"/>
    </location>
</feature>
<dbReference type="Gene3D" id="3.10.580.10">
    <property type="entry name" value="CBS-domain"/>
    <property type="match status" value="1"/>
</dbReference>
<name>A0A9W7BPB7_9STRA</name>
<evidence type="ECO:0000256" key="2">
    <source>
        <dbReference type="ARBA" id="ARBA00022448"/>
    </source>
</evidence>
<feature type="transmembrane region" description="Helical" evidence="10">
    <location>
        <begin position="300"/>
        <end position="322"/>
    </location>
</feature>
<keyword evidence="3 10" id="KW-0812">Transmembrane</keyword>
<feature type="transmembrane region" description="Helical" evidence="10">
    <location>
        <begin position="648"/>
        <end position="666"/>
    </location>
</feature>
<feature type="transmembrane region" description="Helical" evidence="10">
    <location>
        <begin position="616"/>
        <end position="642"/>
    </location>
</feature>
<comment type="caution">
    <text evidence="11">The sequence shown here is derived from an EMBL/GenBank/DDBJ whole genome shotgun (WGS) entry which is preliminary data.</text>
</comment>
<feature type="transmembrane region" description="Helical" evidence="10">
    <location>
        <begin position="499"/>
        <end position="516"/>
    </location>
</feature>
<comment type="subcellular location">
    <subcellularLocation>
        <location evidence="1">Membrane</location>
        <topology evidence="1">Multi-pass membrane protein</topology>
    </subcellularLocation>
</comment>
<keyword evidence="4" id="KW-0677">Repeat</keyword>
<dbReference type="SUPFAM" id="SSF81340">
    <property type="entry name" value="Clc chloride channel"/>
    <property type="match status" value="1"/>
</dbReference>
<dbReference type="PRINTS" id="PR00762">
    <property type="entry name" value="CLCHANNEL"/>
</dbReference>
<protein>
    <recommendedName>
        <fullName evidence="13">Chloride channel protein</fullName>
    </recommendedName>
</protein>
<evidence type="ECO:0000256" key="6">
    <source>
        <dbReference type="ARBA" id="ARBA00023065"/>
    </source>
</evidence>
<keyword evidence="2" id="KW-0813">Transport</keyword>